<keyword evidence="6" id="KW-1185">Reference proteome</keyword>
<dbReference type="Proteomes" id="UP000836841">
    <property type="component" value="Chromosome 7"/>
</dbReference>
<organism evidence="5 6">
    <name type="scientific">Thlaspi arvense</name>
    <name type="common">Field penny-cress</name>
    <dbReference type="NCBI Taxonomy" id="13288"/>
    <lineage>
        <taxon>Eukaryota</taxon>
        <taxon>Viridiplantae</taxon>
        <taxon>Streptophyta</taxon>
        <taxon>Embryophyta</taxon>
        <taxon>Tracheophyta</taxon>
        <taxon>Spermatophyta</taxon>
        <taxon>Magnoliopsida</taxon>
        <taxon>eudicotyledons</taxon>
        <taxon>Gunneridae</taxon>
        <taxon>Pentapetalae</taxon>
        <taxon>rosids</taxon>
        <taxon>malvids</taxon>
        <taxon>Brassicales</taxon>
        <taxon>Brassicaceae</taxon>
        <taxon>Thlaspideae</taxon>
        <taxon>Thlaspi</taxon>
    </lineage>
</organism>
<keyword evidence="4" id="KW-0472">Membrane</keyword>
<accession>A0AAU9TB07</accession>
<evidence type="ECO:0000256" key="2">
    <source>
        <dbReference type="ARBA" id="ARBA00022448"/>
    </source>
</evidence>
<keyword evidence="4" id="KW-1133">Transmembrane helix</keyword>
<dbReference type="AlphaFoldDB" id="A0AAU9TB07"/>
<dbReference type="PANTHER" id="PTHR45755:SF4">
    <property type="entry name" value="ZINC TRANSPORTER 7"/>
    <property type="match status" value="1"/>
</dbReference>
<feature type="transmembrane region" description="Helical" evidence="4">
    <location>
        <begin position="20"/>
        <end position="42"/>
    </location>
</feature>
<evidence type="ECO:0000313" key="5">
    <source>
        <dbReference type="EMBL" id="CAH2079925.1"/>
    </source>
</evidence>
<dbReference type="EMBL" id="OU466863">
    <property type="protein sequence ID" value="CAH2079925.1"/>
    <property type="molecule type" value="Genomic_DNA"/>
</dbReference>
<keyword evidence="2" id="KW-0813">Transport</keyword>
<evidence type="ECO:0000256" key="3">
    <source>
        <dbReference type="ARBA" id="ARBA00023065"/>
    </source>
</evidence>
<evidence type="ECO:0000256" key="4">
    <source>
        <dbReference type="SAM" id="Phobius"/>
    </source>
</evidence>
<keyword evidence="3" id="KW-0406">Ion transport</keyword>
<feature type="transmembrane region" description="Helical" evidence="4">
    <location>
        <begin position="48"/>
        <end position="69"/>
    </location>
</feature>
<proteinExistence type="inferred from homology"/>
<dbReference type="GO" id="GO:0006882">
    <property type="term" value="P:intracellular zinc ion homeostasis"/>
    <property type="evidence" value="ECO:0007669"/>
    <property type="project" value="InterPro"/>
</dbReference>
<dbReference type="InterPro" id="IPR045316">
    <property type="entry name" value="Msc2-like"/>
</dbReference>
<protein>
    <submittedName>
        <fullName evidence="5">Uncharacterized protein</fullName>
    </submittedName>
</protein>
<keyword evidence="4" id="KW-0812">Transmembrane</keyword>
<evidence type="ECO:0000256" key="1">
    <source>
        <dbReference type="ARBA" id="ARBA00008873"/>
    </source>
</evidence>
<name>A0AAU9TB07_THLAR</name>
<feature type="transmembrane region" description="Helical" evidence="4">
    <location>
        <begin position="89"/>
        <end position="117"/>
    </location>
</feature>
<dbReference type="GO" id="GO:0005385">
    <property type="term" value="F:zinc ion transmembrane transporter activity"/>
    <property type="evidence" value="ECO:0007669"/>
    <property type="project" value="InterPro"/>
</dbReference>
<dbReference type="GO" id="GO:0005794">
    <property type="term" value="C:Golgi apparatus"/>
    <property type="evidence" value="ECO:0007669"/>
    <property type="project" value="TreeGrafter"/>
</dbReference>
<comment type="similarity">
    <text evidence="1">Belongs to the cation diffusion facilitator (CDF) transporter (TC 2.A.4) family. SLC30A subfamily.</text>
</comment>
<gene>
    <name evidence="5" type="ORF">TAV2_LOCUS25065</name>
</gene>
<evidence type="ECO:0000313" key="6">
    <source>
        <dbReference type="Proteomes" id="UP000836841"/>
    </source>
</evidence>
<reference evidence="5 6" key="1">
    <citation type="submission" date="2022-03" db="EMBL/GenBank/DDBJ databases">
        <authorList>
            <person name="Nunn A."/>
            <person name="Chopra R."/>
            <person name="Nunn A."/>
            <person name="Contreras Garrido A."/>
        </authorList>
    </citation>
    <scope>NUCLEOTIDE SEQUENCE [LARGE SCALE GENOMIC DNA]</scope>
</reference>
<sequence>MAFKVSMNWVEIKQLDQKRVRLLSLFLTTVLLFPLALWSFLFSGSDEVGVSIGNFGWPIANTVVFGVLLTENHNEDKFSSSKKDSGREFLCTIVLELFYFPELSLWGLLLCGLLLYVSVRELDSVNLDYHEIGMESPESFTTMFKKPICHILSEKKSRKIALFLLINTAYMLRSNNEEISEGVVGIFKAVIAKLQSQSVDSFSGTMCVDVVIPSLLHLPDERDGAAKAVSLLLADYCSKRINSFNLCGLADRDSVERW</sequence>
<dbReference type="PANTHER" id="PTHR45755">
    <property type="match status" value="1"/>
</dbReference>